<dbReference type="GO" id="GO:0005829">
    <property type="term" value="C:cytosol"/>
    <property type="evidence" value="ECO:0007669"/>
    <property type="project" value="GOC"/>
</dbReference>
<evidence type="ECO:0000256" key="2">
    <source>
        <dbReference type="ARBA" id="ARBA00009150"/>
    </source>
</evidence>
<evidence type="ECO:0000256" key="7">
    <source>
        <dbReference type="ARBA" id="ARBA00023034"/>
    </source>
</evidence>
<dbReference type="OrthoDB" id="10259024at2759"/>
<keyword evidence="6" id="KW-0653">Protein transport</keyword>
<organism evidence="12 13">
    <name type="scientific">Cloeon dipterum</name>
    <dbReference type="NCBI Taxonomy" id="197152"/>
    <lineage>
        <taxon>Eukaryota</taxon>
        <taxon>Metazoa</taxon>
        <taxon>Ecdysozoa</taxon>
        <taxon>Arthropoda</taxon>
        <taxon>Hexapoda</taxon>
        <taxon>Insecta</taxon>
        <taxon>Pterygota</taxon>
        <taxon>Palaeoptera</taxon>
        <taxon>Ephemeroptera</taxon>
        <taxon>Pisciforma</taxon>
        <taxon>Baetidae</taxon>
        <taxon>Cloeon</taxon>
    </lineage>
</organism>
<accession>A0A8S1DJT6</accession>
<dbReference type="InterPro" id="IPR039745">
    <property type="entry name" value="Vps54"/>
</dbReference>
<dbReference type="GO" id="GO:0015031">
    <property type="term" value="P:protein transport"/>
    <property type="evidence" value="ECO:0007669"/>
    <property type="project" value="UniProtKB-KW"/>
</dbReference>
<dbReference type="GO" id="GO:0000938">
    <property type="term" value="C:GARP complex"/>
    <property type="evidence" value="ECO:0007669"/>
    <property type="project" value="InterPro"/>
</dbReference>
<comment type="subcellular location">
    <subcellularLocation>
        <location evidence="1">Golgi apparatus</location>
        <location evidence="1">trans-Golgi network</location>
    </subcellularLocation>
</comment>
<keyword evidence="8" id="KW-0175">Coiled coil</keyword>
<dbReference type="Proteomes" id="UP000494165">
    <property type="component" value="Unassembled WGS sequence"/>
</dbReference>
<evidence type="ECO:0000313" key="12">
    <source>
        <dbReference type="EMBL" id="CAB3381283.1"/>
    </source>
</evidence>
<dbReference type="PANTHER" id="PTHR12965">
    <property type="entry name" value="VACUOLAR PROTEIN SORTING 54"/>
    <property type="match status" value="1"/>
</dbReference>
<dbReference type="GO" id="GO:0006896">
    <property type="term" value="P:Golgi to vacuole transport"/>
    <property type="evidence" value="ECO:0007669"/>
    <property type="project" value="TreeGrafter"/>
</dbReference>
<dbReference type="EMBL" id="CADEPI010000230">
    <property type="protein sequence ID" value="CAB3381283.1"/>
    <property type="molecule type" value="Genomic_DNA"/>
</dbReference>
<dbReference type="Pfam" id="PF07928">
    <property type="entry name" value="Vps54"/>
    <property type="match status" value="1"/>
</dbReference>
<evidence type="ECO:0000313" key="13">
    <source>
        <dbReference type="Proteomes" id="UP000494165"/>
    </source>
</evidence>
<evidence type="ECO:0000256" key="1">
    <source>
        <dbReference type="ARBA" id="ARBA00004601"/>
    </source>
</evidence>
<dbReference type="Pfam" id="PF10475">
    <property type="entry name" value="Vps54_N"/>
    <property type="match status" value="1"/>
</dbReference>
<feature type="compositionally biased region" description="Low complexity" evidence="9">
    <location>
        <begin position="1"/>
        <end position="13"/>
    </location>
</feature>
<dbReference type="PANTHER" id="PTHR12965:SF0">
    <property type="entry name" value="VACUOLAR PROTEIN SORTING-ASSOCIATED PROTEIN 54"/>
    <property type="match status" value="1"/>
</dbReference>
<dbReference type="AlphaFoldDB" id="A0A8S1DJT6"/>
<evidence type="ECO:0000256" key="6">
    <source>
        <dbReference type="ARBA" id="ARBA00022927"/>
    </source>
</evidence>
<evidence type="ECO:0000256" key="9">
    <source>
        <dbReference type="SAM" id="MobiDB-lite"/>
    </source>
</evidence>
<evidence type="ECO:0000256" key="5">
    <source>
        <dbReference type="ARBA" id="ARBA00022553"/>
    </source>
</evidence>
<evidence type="ECO:0000256" key="8">
    <source>
        <dbReference type="ARBA" id="ARBA00023054"/>
    </source>
</evidence>
<keyword evidence="5" id="KW-0597">Phosphoprotein</keyword>
<dbReference type="Gene3D" id="1.20.1280.130">
    <property type="match status" value="1"/>
</dbReference>
<comment type="caution">
    <text evidence="12">The sequence shown here is derived from an EMBL/GenBank/DDBJ whole genome shotgun (WGS) entry which is preliminary data.</text>
</comment>
<feature type="domain" description="Vacuolar protein sorting-associated protein 54 N-terminal" evidence="11">
    <location>
        <begin position="232"/>
        <end position="439"/>
    </location>
</feature>
<protein>
    <recommendedName>
        <fullName evidence="3">Vacuolar protein sorting-associated protein 54</fullName>
    </recommendedName>
</protein>
<dbReference type="GO" id="GO:0019905">
    <property type="term" value="F:syntaxin binding"/>
    <property type="evidence" value="ECO:0007669"/>
    <property type="project" value="TreeGrafter"/>
</dbReference>
<dbReference type="FunFam" id="1.20.1280.130:FF:000001">
    <property type="entry name" value="Vacuolar protein sorting-associated protein 54"/>
    <property type="match status" value="1"/>
</dbReference>
<evidence type="ECO:0000256" key="4">
    <source>
        <dbReference type="ARBA" id="ARBA00022448"/>
    </source>
</evidence>
<keyword evidence="13" id="KW-1185">Reference proteome</keyword>
<evidence type="ECO:0000259" key="10">
    <source>
        <dbReference type="Pfam" id="PF07928"/>
    </source>
</evidence>
<dbReference type="InterPro" id="IPR012501">
    <property type="entry name" value="Vps54_C"/>
</dbReference>
<keyword evidence="7" id="KW-0333">Golgi apparatus</keyword>
<dbReference type="GO" id="GO:0042147">
    <property type="term" value="P:retrograde transport, endosome to Golgi"/>
    <property type="evidence" value="ECO:0007669"/>
    <property type="project" value="InterPro"/>
</dbReference>
<feature type="region of interest" description="Disordered" evidence="9">
    <location>
        <begin position="504"/>
        <end position="526"/>
    </location>
</feature>
<name>A0A8S1DJT6_9INSE</name>
<evidence type="ECO:0000256" key="3">
    <source>
        <dbReference type="ARBA" id="ARBA00017665"/>
    </source>
</evidence>
<gene>
    <name evidence="12" type="ORF">CLODIP_2_CD03876</name>
</gene>
<reference evidence="12 13" key="1">
    <citation type="submission" date="2020-04" db="EMBL/GenBank/DDBJ databases">
        <authorList>
            <person name="Alioto T."/>
            <person name="Alioto T."/>
            <person name="Gomez Garrido J."/>
        </authorList>
    </citation>
    <scope>NUCLEOTIDE SEQUENCE [LARGE SCALE GENOMIC DNA]</scope>
</reference>
<keyword evidence="4" id="KW-0813">Transport</keyword>
<feature type="domain" description="Vacuolar protein sorting-associated protein 54 C-terminal" evidence="10">
    <location>
        <begin position="694"/>
        <end position="821"/>
    </location>
</feature>
<sequence length="934" mass="104710">MQTSPSNTGTTPKTSKKKSQTAAGAMEAKSSKQKQNSTFPRKSSPRDMELWKVLSSQNLPAVLNDPNRGKQRDFFTKLWGEDFVETAFIGNLEHLPEVSYSSFEHYLKKVNKRLKQHEKLNHAISGGPLSPKRPAALPGISHVAFIIDLTIQNLISVSEKLQSDVSGIPRIFMQSNFDLRVPETFQTIHSLKGEVTSPSESSSKPLNSAKVLQEKVAKQPIAVPNRNILSDSQLAHYLDIVEVQIAYQVTQKSDSFFQAMSSHDALMEKLSRTSKTVSSLRSNLRNMDQYLVQDSLKILQCAQMKQNYFAVVEKLKLMVTVNQTQSMLQLLLSIPDYVAAIDLICTTQEILVQELAGINGFRHLSSQLSEMQRLIDKILSAEFERYVTADLNRPLDQYTEVLEEDKLASIVYGMLRQKYFNFANKYKEEAFTSIKATVKQLVIEEIAANDSGEGDMRLTGTGEQLQGLSLNQWRQLLERTAEALLRVVNHVKVVHDVMREAVDKSSGKNVQSDGKSSEEDSGISYLNISDPSETLLTPDERKIVNFCLGELLCSVCDFANDQFAQLLTMQSKEIWVERATAVQVCDVARIVDNFVDSCIRVCDKRSTALTSAFKVQASKFINKFHQDQKDKLTMILASETWKQTVVPQQFQNLADKLHETGKLTLPKRDLDSSVSISNGNHNSAGAPALVMGGEKYVVVGSILLLLKMMAEYCLCADELSVMAPNLLRCLVELLQLFNSRSCQLVLGAGALHSVGLNTITSTNLALMSRSLQLVLVAAEAAKQQLLPSVTDSQRIVMHLANLEKDIMSHCKEIENKLLALICGLVSREVSQWDARPPVPSNSFRNVSKHMRKLHEAISEVLPEKQVQNLYRNAHKMFKIVLKEQLVKMNILNNGGPQHGVVISELTFYLDTLRRLKVMPIDELMMDSMEDIWDR</sequence>
<feature type="region of interest" description="Disordered" evidence="9">
    <location>
        <begin position="1"/>
        <end position="46"/>
    </location>
</feature>
<dbReference type="InterPro" id="IPR019515">
    <property type="entry name" value="VPS54_N"/>
</dbReference>
<evidence type="ECO:0000259" key="11">
    <source>
        <dbReference type="Pfam" id="PF10475"/>
    </source>
</evidence>
<comment type="similarity">
    <text evidence="2">Belongs to the VPS54 family.</text>
</comment>
<proteinExistence type="inferred from homology"/>